<organism evidence="1 2">
    <name type="scientific">Aquamicrobium zhengzhouense</name>
    <dbReference type="NCBI Taxonomy" id="2781738"/>
    <lineage>
        <taxon>Bacteria</taxon>
        <taxon>Pseudomonadati</taxon>
        <taxon>Pseudomonadota</taxon>
        <taxon>Alphaproteobacteria</taxon>
        <taxon>Hyphomicrobiales</taxon>
        <taxon>Phyllobacteriaceae</taxon>
        <taxon>Aquamicrobium</taxon>
    </lineage>
</organism>
<dbReference type="RefSeq" id="WP_198474953.1">
    <property type="nucleotide sequence ID" value="NZ_JADGMQ010000002.1"/>
</dbReference>
<keyword evidence="2" id="KW-1185">Reference proteome</keyword>
<protein>
    <submittedName>
        <fullName evidence="1">Uncharacterized protein</fullName>
    </submittedName>
</protein>
<accession>A0ABS0SB73</accession>
<evidence type="ECO:0000313" key="2">
    <source>
        <dbReference type="Proteomes" id="UP000601789"/>
    </source>
</evidence>
<comment type="caution">
    <text evidence="1">The sequence shown here is derived from an EMBL/GenBank/DDBJ whole genome shotgun (WGS) entry which is preliminary data.</text>
</comment>
<gene>
    <name evidence="1" type="ORF">IOD40_05070</name>
</gene>
<reference evidence="1 2" key="1">
    <citation type="submission" date="2020-10" db="EMBL/GenBank/DDBJ databases">
        <title>Aquamicrobium zhengzhouensis sp. nov., a exopolysaccharide producing bacterium isolated from farmland soil.</title>
        <authorList>
            <person name="Wang X."/>
        </authorList>
    </citation>
    <scope>NUCLEOTIDE SEQUENCE [LARGE SCALE GENOMIC DNA]</scope>
    <source>
        <strain evidence="2">cd-1</strain>
    </source>
</reference>
<evidence type="ECO:0000313" key="1">
    <source>
        <dbReference type="EMBL" id="MBI1620034.1"/>
    </source>
</evidence>
<name>A0ABS0SB73_9HYPH</name>
<proteinExistence type="predicted"/>
<dbReference type="EMBL" id="JADGMQ010000002">
    <property type="protein sequence ID" value="MBI1620034.1"/>
    <property type="molecule type" value="Genomic_DNA"/>
</dbReference>
<dbReference type="Proteomes" id="UP000601789">
    <property type="component" value="Unassembled WGS sequence"/>
</dbReference>
<sequence>MIVKEYGAEKIVCDSCDVTEVPLDGADFNATIAEMKAEGWRITRPEGQWHHECLQCVKDTSALTRTRQLFGLG</sequence>